<name>A0A1G7EBZ8_9FLAO</name>
<dbReference type="Proteomes" id="UP000198517">
    <property type="component" value="Unassembled WGS sequence"/>
</dbReference>
<feature type="transmembrane region" description="Helical" evidence="1">
    <location>
        <begin position="175"/>
        <end position="195"/>
    </location>
</feature>
<evidence type="ECO:0000313" key="2">
    <source>
        <dbReference type="EMBL" id="SDE61117.1"/>
    </source>
</evidence>
<gene>
    <name evidence="2" type="ORF">SAMN05421544_11514</name>
</gene>
<dbReference type="AlphaFoldDB" id="A0A1G7EBZ8"/>
<feature type="transmembrane region" description="Helical" evidence="1">
    <location>
        <begin position="257"/>
        <end position="280"/>
    </location>
</feature>
<feature type="transmembrane region" description="Helical" evidence="1">
    <location>
        <begin position="230"/>
        <end position="245"/>
    </location>
</feature>
<feature type="transmembrane region" description="Helical" evidence="1">
    <location>
        <begin position="67"/>
        <end position="97"/>
    </location>
</feature>
<sequence>MIINLSLILTIMIWKKLPLYILMASFLVLNIYAQHIAFRLDLLMIPLLFLQFFILKKNNLKLILKIIFTLIFLIIGILIHEVYFLIASFPLFYILYFKLGRNRWMYCTVVFLPSLVVFLLMVILFKGNVSSADNIILSWERLGVNPKHLSYLRWLFSLKGPIYIIYNVAFVKNKFYLVGFLLNYILVCLCFYLYIKQCFFVNKRNTIFILGNFSMILILCCIATDFVRWYYMVFLVILFYFVLFEKRKSFFINKKYLILKIFVLFLGLPMYGWTFTHFYWTSPIKYIIELKKYF</sequence>
<feature type="transmembrane region" description="Helical" evidence="1">
    <location>
        <begin position="207"/>
        <end position="224"/>
    </location>
</feature>
<feature type="transmembrane region" description="Helical" evidence="1">
    <location>
        <begin position="103"/>
        <end position="125"/>
    </location>
</feature>
<organism evidence="2 3">
    <name type="scientific">Riemerella columbipharyngis</name>
    <dbReference type="NCBI Taxonomy" id="1071918"/>
    <lineage>
        <taxon>Bacteria</taxon>
        <taxon>Pseudomonadati</taxon>
        <taxon>Bacteroidota</taxon>
        <taxon>Flavobacteriia</taxon>
        <taxon>Flavobacteriales</taxon>
        <taxon>Weeksellaceae</taxon>
        <taxon>Riemerella</taxon>
    </lineage>
</organism>
<evidence type="ECO:0008006" key="4">
    <source>
        <dbReference type="Google" id="ProtNLM"/>
    </source>
</evidence>
<dbReference type="EMBL" id="FNAS01000015">
    <property type="protein sequence ID" value="SDE61117.1"/>
    <property type="molecule type" value="Genomic_DNA"/>
</dbReference>
<keyword evidence="1" id="KW-0812">Transmembrane</keyword>
<feature type="transmembrane region" description="Helical" evidence="1">
    <location>
        <begin position="36"/>
        <end position="55"/>
    </location>
</feature>
<feature type="transmembrane region" description="Helical" evidence="1">
    <location>
        <begin position="151"/>
        <end position="169"/>
    </location>
</feature>
<keyword evidence="1" id="KW-0472">Membrane</keyword>
<dbReference type="STRING" id="1071918.SAMN05421544_11514"/>
<evidence type="ECO:0000256" key="1">
    <source>
        <dbReference type="SAM" id="Phobius"/>
    </source>
</evidence>
<proteinExistence type="predicted"/>
<evidence type="ECO:0000313" key="3">
    <source>
        <dbReference type="Proteomes" id="UP000198517"/>
    </source>
</evidence>
<accession>A0A1G7EBZ8</accession>
<feature type="transmembrane region" description="Helical" evidence="1">
    <location>
        <begin position="7"/>
        <end position="30"/>
    </location>
</feature>
<reference evidence="2 3" key="1">
    <citation type="submission" date="2016-10" db="EMBL/GenBank/DDBJ databases">
        <authorList>
            <person name="de Groot N.N."/>
        </authorList>
    </citation>
    <scope>NUCLEOTIDE SEQUENCE [LARGE SCALE GENOMIC DNA]</scope>
    <source>
        <strain evidence="2 3">DSM 24015</strain>
    </source>
</reference>
<keyword evidence="3" id="KW-1185">Reference proteome</keyword>
<protein>
    <recommendedName>
        <fullName evidence="4">EpsG family protein</fullName>
    </recommendedName>
</protein>
<keyword evidence="1" id="KW-1133">Transmembrane helix</keyword>